<keyword evidence="3" id="KW-1185">Reference proteome</keyword>
<feature type="coiled-coil region" evidence="1">
    <location>
        <begin position="203"/>
        <end position="343"/>
    </location>
</feature>
<reference evidence="4" key="1">
    <citation type="submission" date="2016-04" db="UniProtKB">
        <authorList>
            <consortium name="WormBaseParasite"/>
        </authorList>
    </citation>
    <scope>IDENTIFICATION</scope>
</reference>
<evidence type="ECO:0000313" key="4">
    <source>
        <dbReference type="WBParaSite" id="ACOC_0000177801-mRNA-1"/>
    </source>
</evidence>
<organism evidence="4">
    <name type="scientific">Angiostrongylus costaricensis</name>
    <name type="common">Nematode worm</name>
    <dbReference type="NCBI Taxonomy" id="334426"/>
    <lineage>
        <taxon>Eukaryota</taxon>
        <taxon>Metazoa</taxon>
        <taxon>Ecdysozoa</taxon>
        <taxon>Nematoda</taxon>
        <taxon>Chromadorea</taxon>
        <taxon>Rhabditida</taxon>
        <taxon>Rhabditina</taxon>
        <taxon>Rhabditomorpha</taxon>
        <taxon>Strongyloidea</taxon>
        <taxon>Metastrongylidae</taxon>
        <taxon>Angiostrongylus</taxon>
    </lineage>
</organism>
<dbReference type="OrthoDB" id="5831910at2759"/>
<evidence type="ECO:0000313" key="2">
    <source>
        <dbReference type="EMBL" id="VDM53364.1"/>
    </source>
</evidence>
<evidence type="ECO:0000313" key="3">
    <source>
        <dbReference type="Proteomes" id="UP000267027"/>
    </source>
</evidence>
<dbReference type="STRING" id="334426.A0A158PEB9"/>
<protein>
    <submittedName>
        <fullName evidence="4">GRIP domain-containing protein</fullName>
    </submittedName>
</protein>
<name>A0A158PEB9_ANGCS</name>
<keyword evidence="1" id="KW-0175">Coiled coil</keyword>
<evidence type="ECO:0000256" key="1">
    <source>
        <dbReference type="SAM" id="Coils"/>
    </source>
</evidence>
<dbReference type="EMBL" id="UYYA01000292">
    <property type="protein sequence ID" value="VDM53364.1"/>
    <property type="molecule type" value="Genomic_DNA"/>
</dbReference>
<dbReference type="AlphaFoldDB" id="A0A158PEB9"/>
<dbReference type="Proteomes" id="UP000267027">
    <property type="component" value="Unassembled WGS sequence"/>
</dbReference>
<sequence>MENFMAHFNALESQSTTDRVRLEELQRSNAMKKEVIAHMKNELAKRNELDRRRNERLENFECQRKMTMENVTANLSYAKALSAGLGTLDLESANQVTNKDGVRTKLDDLRTQMSRIGEIEEKLRSDIHDLQQPPRTIAAGLITEMRTKQAIIRKEISDRMATFDLTHLSNIIKAIVAEVQAIESQRKQKLELSKELAAKSEILSNLDADNEALASQLQKLQTQFSTLQEEKEKVIKQNEDNARRLNDMELEKEELLKTSESLACELEEIRSQATSQKKKQAEIDEKISSAKRALEEMKAEVSCKEEALRRLKEQRESREAQMAVELENMKNDFEQKFEALSRQRDTYVKASEDARAEIEKWKGYEHFLHVYEERCRRIAEAQEKLLELKEYHRYLLKKVEEKRKRIIQKSAELETVRRNVDDTKREVEKRLGDMKKSRIECVKKRKEMDKVSEGKNINTGYQLEGEPRLPKIRKIEVERDERSGLRHTTTLASKLADDFKRGITVDLGDSVVREDAGGDLFGRVENIAYRKFSQPKANDANTALAYERVRGSEITAVAETIEQTQKLFEAHDCNVGEKDGATRNEYAINEFISTQRLSPADSCNDDVEGFAFYIVKEPQSESDLSEELSDTPLPQSTLEVAVLENVVEHDPLVESGKSVKKLSDEKEQKVWGQQEIKTYHNEELCNYFITKAEDSFDTRELKLDEAPWPNLLNEKHTLGKEEFLELKDGNNISKASVHKSSCGTPRRGQKVEICNIRQQTPSLLQRQSPLHILEEKVRTHTKQPIVAGLPESCVVCISREMRRALSYQELSIMCKLMTVLEFCDETTAHCVVLADTNGVSDINADLLRAMMQLV</sequence>
<feature type="coiled-coil region" evidence="1">
    <location>
        <begin position="396"/>
        <end position="426"/>
    </location>
</feature>
<accession>A0A158PEB9</accession>
<reference evidence="2 3" key="2">
    <citation type="submission" date="2018-11" db="EMBL/GenBank/DDBJ databases">
        <authorList>
            <consortium name="Pathogen Informatics"/>
        </authorList>
    </citation>
    <scope>NUCLEOTIDE SEQUENCE [LARGE SCALE GENOMIC DNA]</scope>
    <source>
        <strain evidence="2 3">Costa Rica</strain>
    </source>
</reference>
<gene>
    <name evidence="2" type="ORF">ACOC_LOCUS1779</name>
</gene>
<proteinExistence type="predicted"/>
<dbReference type="WBParaSite" id="ACOC_0000177801-mRNA-1">
    <property type="protein sequence ID" value="ACOC_0000177801-mRNA-1"/>
    <property type="gene ID" value="ACOC_0000177801"/>
</dbReference>